<dbReference type="STRING" id="1203190.GCA_000312345_01708"/>
<dbReference type="InterPro" id="IPR004960">
    <property type="entry name" value="LipA_acyltrans"/>
</dbReference>
<evidence type="ECO:0000256" key="1">
    <source>
        <dbReference type="ARBA" id="ARBA00004533"/>
    </source>
</evidence>
<keyword evidence="3" id="KW-0997">Cell inner membrane</keyword>
<dbReference type="EMBL" id="LT629765">
    <property type="protein sequence ID" value="SDR99096.1"/>
    <property type="molecule type" value="Genomic_DNA"/>
</dbReference>
<keyword evidence="2" id="KW-1003">Cell membrane</keyword>
<accession>A0A1H1NJB3</accession>
<proteinExistence type="predicted"/>
<dbReference type="NCBIfam" id="NF005919">
    <property type="entry name" value="PRK07920.1"/>
    <property type="match status" value="1"/>
</dbReference>
<evidence type="ECO:0000256" key="5">
    <source>
        <dbReference type="ARBA" id="ARBA00023136"/>
    </source>
</evidence>
<dbReference type="CDD" id="cd07984">
    <property type="entry name" value="LPLAT_LABLAT-like"/>
    <property type="match status" value="1"/>
</dbReference>
<dbReference type="RefSeq" id="WP_019194510.1">
    <property type="nucleotide sequence ID" value="NZ_LT629765.1"/>
</dbReference>
<evidence type="ECO:0000256" key="2">
    <source>
        <dbReference type="ARBA" id="ARBA00022475"/>
    </source>
</evidence>
<dbReference type="OrthoDB" id="9803456at2"/>
<keyword evidence="8" id="KW-1185">Reference proteome</keyword>
<comment type="subcellular location">
    <subcellularLocation>
        <location evidence="1">Cell inner membrane</location>
    </subcellularLocation>
</comment>
<organism evidence="7 8">
    <name type="scientific">Corynebacterium timonense</name>
    <dbReference type="NCBI Taxonomy" id="441500"/>
    <lineage>
        <taxon>Bacteria</taxon>
        <taxon>Bacillati</taxon>
        <taxon>Actinomycetota</taxon>
        <taxon>Actinomycetes</taxon>
        <taxon>Mycobacteriales</taxon>
        <taxon>Corynebacteriaceae</taxon>
        <taxon>Corynebacterium</taxon>
    </lineage>
</organism>
<gene>
    <name evidence="7" type="ORF">SAMN04488539_0793</name>
</gene>
<dbReference type="GO" id="GO:0009247">
    <property type="term" value="P:glycolipid biosynthetic process"/>
    <property type="evidence" value="ECO:0007669"/>
    <property type="project" value="UniProtKB-ARBA"/>
</dbReference>
<dbReference type="PANTHER" id="PTHR30606:SF10">
    <property type="entry name" value="PHOSPHATIDYLINOSITOL MANNOSIDE ACYLTRANSFERASE"/>
    <property type="match status" value="1"/>
</dbReference>
<evidence type="ECO:0000313" key="7">
    <source>
        <dbReference type="EMBL" id="SDR99096.1"/>
    </source>
</evidence>
<protein>
    <submittedName>
        <fullName evidence="7">KDO2-lipid IV(A) lauroyltransferase</fullName>
    </submittedName>
</protein>
<dbReference type="PANTHER" id="PTHR30606">
    <property type="entry name" value="LIPID A BIOSYNTHESIS LAUROYL ACYLTRANSFERASE"/>
    <property type="match status" value="1"/>
</dbReference>
<evidence type="ECO:0000313" key="8">
    <source>
        <dbReference type="Proteomes" id="UP000182237"/>
    </source>
</evidence>
<reference evidence="7 8" key="1">
    <citation type="submission" date="2016-10" db="EMBL/GenBank/DDBJ databases">
        <authorList>
            <person name="de Groot N.N."/>
        </authorList>
    </citation>
    <scope>NUCLEOTIDE SEQUENCE [LARGE SCALE GENOMIC DNA]</scope>
    <source>
        <strain evidence="7 8">DSM 45434</strain>
    </source>
</reference>
<dbReference type="Pfam" id="PF03279">
    <property type="entry name" value="Lip_A_acyltrans"/>
    <property type="match status" value="1"/>
</dbReference>
<evidence type="ECO:0000256" key="6">
    <source>
        <dbReference type="ARBA" id="ARBA00023315"/>
    </source>
</evidence>
<dbReference type="GO" id="GO:0005886">
    <property type="term" value="C:plasma membrane"/>
    <property type="evidence" value="ECO:0007669"/>
    <property type="project" value="UniProtKB-SubCell"/>
</dbReference>
<evidence type="ECO:0000256" key="3">
    <source>
        <dbReference type="ARBA" id="ARBA00022519"/>
    </source>
</evidence>
<evidence type="ECO:0000256" key="4">
    <source>
        <dbReference type="ARBA" id="ARBA00022679"/>
    </source>
</evidence>
<dbReference type="GO" id="GO:0016746">
    <property type="term" value="F:acyltransferase activity"/>
    <property type="evidence" value="ECO:0007669"/>
    <property type="project" value="UniProtKB-KW"/>
</dbReference>
<dbReference type="eggNOG" id="COG1560">
    <property type="taxonomic scope" value="Bacteria"/>
</dbReference>
<keyword evidence="4 7" id="KW-0808">Transferase</keyword>
<sequence length="304" mass="33926">MDVTERAATLGYLAGWKVVGALPDSLTVGLFTAGADRASDDGRGMDMLRRNLSRVVGPENVTRELVRDSMRSYARYWREAFRLPRLAGDPQVLETITRGVSGRPFLDAALERGRGAILALPHSGNWDMAGMWLVQHYGTFATVAERLRPEVLYEAFVDYRESLGFEVLPLTGGDHPYARLAEVLRGNGIVCLMGERDLTPRGVPVTFFGESTTMPAGPAKLAVDTGAALFAVHSWFEGTDEQPAWGLKADPELEVTTVEETTQRLADRFAANIAEHPADWHMLQPMWPSDRQYRPFRRPVPWRR</sequence>
<dbReference type="Proteomes" id="UP000182237">
    <property type="component" value="Chromosome I"/>
</dbReference>
<keyword evidence="5" id="KW-0472">Membrane</keyword>
<name>A0A1H1NJB3_9CORY</name>
<keyword evidence="6" id="KW-0012">Acyltransferase</keyword>
<dbReference type="AlphaFoldDB" id="A0A1H1NJB3"/>